<dbReference type="AlphaFoldDB" id="A0A193FV70"/>
<dbReference type="Gene3D" id="3.40.50.720">
    <property type="entry name" value="NAD(P)-binding Rossmann-like Domain"/>
    <property type="match status" value="1"/>
</dbReference>
<dbReference type="InterPro" id="IPR015814">
    <property type="entry name" value="Pgluconate_DH_NAD-bd_C"/>
</dbReference>
<dbReference type="Pfam" id="PF09130">
    <property type="entry name" value="DUF1932"/>
    <property type="match status" value="1"/>
</dbReference>
<dbReference type="SUPFAM" id="SSF51735">
    <property type="entry name" value="NAD(P)-binding Rossmann-fold domains"/>
    <property type="match status" value="1"/>
</dbReference>
<evidence type="ECO:0000313" key="6">
    <source>
        <dbReference type="Proteomes" id="UP000092213"/>
    </source>
</evidence>
<dbReference type="KEGG" id="bbro:BAU06_09970"/>
<sequence>MKPRVAIVAPGAMGSAIGHRLDSHGFQVLTSLEGRSDASVARARRCGMHHRTDVELAHADIFLSIVPPAEAIGLARRFAPLFKEHGRAPVYVDCNAVNPRTAREIAALVLDSGAAFVDGGIIGGPPRPGTPGPALYCSGPAAPAVTALRDGGVRVRVLSDDLSAASALKMSYAGITKGLVALASTMMLGASRNGTAQALYEELAESQPHLLKHFARTVPDMFGKAYRWVAEMEEIAAFLAPDEHGQRFFESAARLYERLARDDGAGRAEIEALSAFLAQQARPAPEASTLKPEP</sequence>
<accession>A0A193FV70</accession>
<dbReference type="RefSeq" id="WP_066348000.1">
    <property type="nucleotide sequence ID" value="NZ_CBCSFJ010000034.1"/>
</dbReference>
<protein>
    <recommendedName>
        <fullName evidence="7">6-phosphogluconate dehydrogenase</fullName>
    </recommendedName>
</protein>
<dbReference type="InterPro" id="IPR006115">
    <property type="entry name" value="6PGDH_NADP-bd"/>
</dbReference>
<dbReference type="SUPFAM" id="SSF48179">
    <property type="entry name" value="6-phosphogluconate dehydrogenase C-terminal domain-like"/>
    <property type="match status" value="1"/>
</dbReference>
<dbReference type="OrthoDB" id="1271986at2"/>
<dbReference type="Pfam" id="PF03446">
    <property type="entry name" value="NAD_binding_2"/>
    <property type="match status" value="1"/>
</dbReference>
<dbReference type="InterPro" id="IPR008927">
    <property type="entry name" value="6-PGluconate_DH-like_C_sf"/>
</dbReference>
<organism evidence="4 6">
    <name type="scientific">Bordetella bronchialis</name>
    <dbReference type="NCBI Taxonomy" id="463025"/>
    <lineage>
        <taxon>Bacteria</taxon>
        <taxon>Pseudomonadati</taxon>
        <taxon>Pseudomonadota</taxon>
        <taxon>Betaproteobacteria</taxon>
        <taxon>Burkholderiales</taxon>
        <taxon>Alcaligenaceae</taxon>
        <taxon>Bordetella</taxon>
    </lineage>
</organism>
<proteinExistence type="predicted"/>
<reference evidence="5 6" key="1">
    <citation type="submission" date="2016-06" db="EMBL/GenBank/DDBJ databases">
        <title>Complete genome sequences of Bordetella bronchialis and Bordetella flabilis.</title>
        <authorList>
            <person name="LiPuma J.J."/>
            <person name="Spilker T."/>
        </authorList>
    </citation>
    <scope>NUCLEOTIDE SEQUENCE [LARGE SCALE GENOMIC DNA]</scope>
    <source>
        <strain evidence="4 6">AU17976</strain>
        <strain evidence="3 5">AU3182</strain>
    </source>
</reference>
<evidence type="ECO:0000259" key="2">
    <source>
        <dbReference type="Pfam" id="PF09130"/>
    </source>
</evidence>
<dbReference type="STRING" id="463025.BAU08_10170"/>
<feature type="domain" description="6-phosphogluconate dehydrogenase NADP-binding" evidence="1">
    <location>
        <begin position="5"/>
        <end position="126"/>
    </location>
</feature>
<evidence type="ECO:0008006" key="7">
    <source>
        <dbReference type="Google" id="ProtNLM"/>
    </source>
</evidence>
<name>A0A193FV70_9BORD</name>
<evidence type="ECO:0000313" key="5">
    <source>
        <dbReference type="Proteomes" id="UP000091897"/>
    </source>
</evidence>
<dbReference type="GO" id="GO:0050661">
    <property type="term" value="F:NADP binding"/>
    <property type="evidence" value="ECO:0007669"/>
    <property type="project" value="InterPro"/>
</dbReference>
<evidence type="ECO:0000313" key="3">
    <source>
        <dbReference type="EMBL" id="ANN66579.1"/>
    </source>
</evidence>
<gene>
    <name evidence="3" type="ORF">BAU06_09970</name>
    <name evidence="4" type="ORF">BAU08_10170</name>
</gene>
<dbReference type="EMBL" id="CP016170">
    <property type="protein sequence ID" value="ANN66579.1"/>
    <property type="molecule type" value="Genomic_DNA"/>
</dbReference>
<dbReference type="Proteomes" id="UP000092213">
    <property type="component" value="Chromosome"/>
</dbReference>
<dbReference type="Gene3D" id="1.10.1040.10">
    <property type="entry name" value="N-(1-d-carboxylethyl)-l-norvaline Dehydrogenase, domain 2"/>
    <property type="match status" value="1"/>
</dbReference>
<dbReference type="InterPro" id="IPR036291">
    <property type="entry name" value="NAD(P)-bd_dom_sf"/>
</dbReference>
<evidence type="ECO:0000313" key="4">
    <source>
        <dbReference type="EMBL" id="ANN71657.1"/>
    </source>
</evidence>
<feature type="domain" description="Phosphogluconate dehydrogenase NAD-binding putative C-terminal" evidence="2">
    <location>
        <begin position="190"/>
        <end position="259"/>
    </location>
</feature>
<evidence type="ECO:0000259" key="1">
    <source>
        <dbReference type="Pfam" id="PF03446"/>
    </source>
</evidence>
<dbReference type="Proteomes" id="UP000091897">
    <property type="component" value="Chromosome"/>
</dbReference>
<dbReference type="InterPro" id="IPR013328">
    <property type="entry name" value="6PGD_dom2"/>
</dbReference>
<keyword evidence="5" id="KW-1185">Reference proteome</keyword>
<dbReference type="EMBL" id="CP016171">
    <property type="protein sequence ID" value="ANN71657.1"/>
    <property type="molecule type" value="Genomic_DNA"/>
</dbReference>